<feature type="coiled-coil region" evidence="9">
    <location>
        <begin position="9"/>
        <end position="102"/>
    </location>
</feature>
<evidence type="ECO:0000256" key="7">
    <source>
        <dbReference type="ARBA" id="ARBA00023175"/>
    </source>
</evidence>
<dbReference type="InterPro" id="IPR002928">
    <property type="entry name" value="Myosin_tail"/>
</dbReference>
<evidence type="ECO:0000256" key="2">
    <source>
        <dbReference type="ARBA" id="ARBA00008447"/>
    </source>
</evidence>
<dbReference type="GO" id="GO:0016459">
    <property type="term" value="C:myosin complex"/>
    <property type="evidence" value="ECO:0007669"/>
    <property type="project" value="UniProtKB-KW"/>
</dbReference>
<dbReference type="GO" id="GO:0032982">
    <property type="term" value="C:myosin filament"/>
    <property type="evidence" value="ECO:0007669"/>
    <property type="project" value="UniProtKB-KW"/>
</dbReference>
<evidence type="ECO:0000313" key="11">
    <source>
        <dbReference type="EMBL" id="EDX15388.1"/>
    </source>
</evidence>
<organism evidence="11 12">
    <name type="scientific">Drosophila simulans</name>
    <name type="common">Fruit fly</name>
    <dbReference type="NCBI Taxonomy" id="7240"/>
    <lineage>
        <taxon>Eukaryota</taxon>
        <taxon>Metazoa</taxon>
        <taxon>Ecdysozoa</taxon>
        <taxon>Arthropoda</taxon>
        <taxon>Hexapoda</taxon>
        <taxon>Insecta</taxon>
        <taxon>Pterygota</taxon>
        <taxon>Neoptera</taxon>
        <taxon>Endopterygota</taxon>
        <taxon>Diptera</taxon>
        <taxon>Brachycera</taxon>
        <taxon>Muscomorpha</taxon>
        <taxon>Ephydroidea</taxon>
        <taxon>Drosophilidae</taxon>
        <taxon>Drosophila</taxon>
        <taxon>Sophophora</taxon>
    </lineage>
</organism>
<keyword evidence="7" id="KW-0505">Motor protein</keyword>
<name>B4NS10_DROSI</name>
<proteinExistence type="inferred from homology"/>
<evidence type="ECO:0000256" key="4">
    <source>
        <dbReference type="ARBA" id="ARBA00022490"/>
    </source>
</evidence>
<dbReference type="PhylomeDB" id="B4NS10"/>
<dbReference type="HOGENOM" id="CLU_2123660_0_0_1"/>
<evidence type="ECO:0000259" key="10">
    <source>
        <dbReference type="Pfam" id="PF01576"/>
    </source>
</evidence>
<evidence type="ECO:0000256" key="5">
    <source>
        <dbReference type="ARBA" id="ARBA00023054"/>
    </source>
</evidence>
<keyword evidence="5 9" id="KW-0175">Coiled coil</keyword>
<dbReference type="EMBL" id="CH981753">
    <property type="protein sequence ID" value="EDX15388.1"/>
    <property type="molecule type" value="Genomic_DNA"/>
</dbReference>
<evidence type="ECO:0000256" key="6">
    <source>
        <dbReference type="ARBA" id="ARBA00023123"/>
    </source>
</evidence>
<keyword evidence="3" id="KW-0787">Thick filament</keyword>
<protein>
    <submittedName>
        <fullName evidence="11">GD12038</fullName>
    </submittedName>
</protein>
<gene>
    <name evidence="11" type="primary">Dsim\GD12038</name>
    <name evidence="11" type="ORF">Dsim_GD12038</name>
</gene>
<dbReference type="GO" id="GO:0030016">
    <property type="term" value="C:myofibril"/>
    <property type="evidence" value="ECO:0007669"/>
    <property type="project" value="UniProtKB-SubCell"/>
</dbReference>
<dbReference type="STRING" id="7240.B4NS10"/>
<sequence>MVKIAKLFLQSELRDVEEAKAAKEELQAFSKEADRKAKALEAENGRALIERQNTELKAKLTDFETAQRCKVKVTIATLEAKIANLEDQLDNEGKERLLQQNDIKRWTRKLKNKY</sequence>
<dbReference type="AlphaFoldDB" id="B4NS10"/>
<keyword evidence="6" id="KW-0518">Myosin</keyword>
<dbReference type="GO" id="GO:0005923">
    <property type="term" value="C:bicellular tight junction"/>
    <property type="evidence" value="ECO:0007669"/>
    <property type="project" value="TreeGrafter"/>
</dbReference>
<reference evidence="11 12" key="1">
    <citation type="journal article" date="2007" name="Nature">
        <title>Evolution of genes and genomes on the Drosophila phylogeny.</title>
        <authorList>
            <consortium name="Drosophila 12 Genomes Consortium"/>
            <person name="Clark A.G."/>
            <person name="Eisen M.B."/>
            <person name="Smith D.R."/>
            <person name="Bergman C.M."/>
            <person name="Oliver B."/>
            <person name="Markow T.A."/>
            <person name="Kaufman T.C."/>
            <person name="Kellis M."/>
            <person name="Gelbart W."/>
            <person name="Iyer V.N."/>
            <person name="Pollard D.A."/>
            <person name="Sackton T.B."/>
            <person name="Larracuente A.M."/>
            <person name="Singh N.D."/>
            <person name="Abad J.P."/>
            <person name="Abt D.N."/>
            <person name="Adryan B."/>
            <person name="Aguade M."/>
            <person name="Akashi H."/>
            <person name="Anderson W.W."/>
            <person name="Aquadro C.F."/>
            <person name="Ardell D.H."/>
            <person name="Arguello R."/>
            <person name="Artieri C.G."/>
            <person name="Barbash D.A."/>
            <person name="Barker D."/>
            <person name="Barsanti P."/>
            <person name="Batterham P."/>
            <person name="Batzoglou S."/>
            <person name="Begun D."/>
            <person name="Bhutkar A."/>
            <person name="Blanco E."/>
            <person name="Bosak S.A."/>
            <person name="Bradley R.K."/>
            <person name="Brand A.D."/>
            <person name="Brent M.R."/>
            <person name="Brooks A.N."/>
            <person name="Brown R.H."/>
            <person name="Butlin R.K."/>
            <person name="Caggese C."/>
            <person name="Calvi B.R."/>
            <person name="Bernardo de Carvalho A."/>
            <person name="Caspi A."/>
            <person name="Castrezana S."/>
            <person name="Celniker S.E."/>
            <person name="Chang J.L."/>
            <person name="Chapple C."/>
            <person name="Chatterji S."/>
            <person name="Chinwalla A."/>
            <person name="Civetta A."/>
            <person name="Clifton S.W."/>
            <person name="Comeron J.M."/>
            <person name="Costello J.C."/>
            <person name="Coyne J.A."/>
            <person name="Daub J."/>
            <person name="David R.G."/>
            <person name="Delcher A.L."/>
            <person name="Delehaunty K."/>
            <person name="Do C.B."/>
            <person name="Ebling H."/>
            <person name="Edwards K."/>
            <person name="Eickbush T."/>
            <person name="Evans J.D."/>
            <person name="Filipski A."/>
            <person name="Findeiss S."/>
            <person name="Freyhult E."/>
            <person name="Fulton L."/>
            <person name="Fulton R."/>
            <person name="Garcia A.C."/>
            <person name="Gardiner A."/>
            <person name="Garfield D.A."/>
            <person name="Garvin B.E."/>
            <person name="Gibson G."/>
            <person name="Gilbert D."/>
            <person name="Gnerre S."/>
            <person name="Godfrey J."/>
            <person name="Good R."/>
            <person name="Gotea V."/>
            <person name="Gravely B."/>
            <person name="Greenberg A.J."/>
            <person name="Griffiths-Jones S."/>
            <person name="Gross S."/>
            <person name="Guigo R."/>
            <person name="Gustafson E.A."/>
            <person name="Haerty W."/>
            <person name="Hahn M.W."/>
            <person name="Halligan D.L."/>
            <person name="Halpern A.L."/>
            <person name="Halter G.M."/>
            <person name="Han M.V."/>
            <person name="Heger A."/>
            <person name="Hillier L."/>
            <person name="Hinrichs A.S."/>
            <person name="Holmes I."/>
            <person name="Hoskins R.A."/>
            <person name="Hubisz M.J."/>
            <person name="Hultmark D."/>
            <person name="Huntley M.A."/>
            <person name="Jaffe D.B."/>
            <person name="Jagadeeshan S."/>
            <person name="Jeck W.R."/>
            <person name="Johnson J."/>
            <person name="Jones C.D."/>
            <person name="Jordan W.C."/>
            <person name="Karpen G.H."/>
            <person name="Kataoka E."/>
            <person name="Keightley P.D."/>
            <person name="Kheradpour P."/>
            <person name="Kirkness E.F."/>
            <person name="Koerich L.B."/>
            <person name="Kristiansen K."/>
            <person name="Kudrna D."/>
            <person name="Kulathinal R.J."/>
            <person name="Kumar S."/>
            <person name="Kwok R."/>
            <person name="Lander E."/>
            <person name="Langley C.H."/>
            <person name="Lapoint R."/>
            <person name="Lazzaro B.P."/>
            <person name="Lee S.J."/>
            <person name="Levesque L."/>
            <person name="Li R."/>
            <person name="Lin C.F."/>
            <person name="Lin M.F."/>
            <person name="Lindblad-Toh K."/>
            <person name="Llopart A."/>
            <person name="Long M."/>
            <person name="Low L."/>
            <person name="Lozovsky E."/>
            <person name="Lu J."/>
            <person name="Luo M."/>
            <person name="Machado C.A."/>
            <person name="Makalowski W."/>
            <person name="Marzo M."/>
            <person name="Matsuda M."/>
            <person name="Matzkin L."/>
            <person name="McAllister B."/>
            <person name="McBride C.S."/>
            <person name="McKernan B."/>
            <person name="McKernan K."/>
            <person name="Mendez-Lago M."/>
            <person name="Minx P."/>
            <person name="Mollenhauer M.U."/>
            <person name="Montooth K."/>
            <person name="Mount S.M."/>
            <person name="Mu X."/>
            <person name="Myers E."/>
            <person name="Negre B."/>
            <person name="Newfeld S."/>
            <person name="Nielsen R."/>
            <person name="Noor M.A."/>
            <person name="O'Grady P."/>
            <person name="Pachter L."/>
            <person name="Papaceit M."/>
            <person name="Parisi M.J."/>
            <person name="Parisi M."/>
            <person name="Parts L."/>
            <person name="Pedersen J.S."/>
            <person name="Pesole G."/>
            <person name="Phillippy A.M."/>
            <person name="Ponting C.P."/>
            <person name="Pop M."/>
            <person name="Porcelli D."/>
            <person name="Powell J.R."/>
            <person name="Prohaska S."/>
            <person name="Pruitt K."/>
            <person name="Puig M."/>
            <person name="Quesneville H."/>
            <person name="Ram K.R."/>
            <person name="Rand D."/>
            <person name="Rasmussen M.D."/>
            <person name="Reed L.K."/>
            <person name="Reenan R."/>
            <person name="Reily A."/>
            <person name="Remington K.A."/>
            <person name="Rieger T.T."/>
            <person name="Ritchie M.G."/>
            <person name="Robin C."/>
            <person name="Rogers Y.H."/>
            <person name="Rohde C."/>
            <person name="Rozas J."/>
            <person name="Rubenfield M.J."/>
            <person name="Ruiz A."/>
            <person name="Russo S."/>
            <person name="Salzberg S.L."/>
            <person name="Sanchez-Gracia A."/>
            <person name="Saranga D.J."/>
            <person name="Sato H."/>
            <person name="Schaeffer S.W."/>
            <person name="Schatz M.C."/>
            <person name="Schlenke T."/>
            <person name="Schwartz R."/>
            <person name="Segarra C."/>
            <person name="Singh R.S."/>
            <person name="Sirot L."/>
            <person name="Sirota M."/>
            <person name="Sisneros N.B."/>
            <person name="Smith C.D."/>
            <person name="Smith T.F."/>
            <person name="Spieth J."/>
            <person name="Stage D.E."/>
            <person name="Stark A."/>
            <person name="Stephan W."/>
            <person name="Strausberg R.L."/>
            <person name="Strempel S."/>
            <person name="Sturgill D."/>
            <person name="Sutton G."/>
            <person name="Sutton G.G."/>
            <person name="Tao W."/>
            <person name="Teichmann S."/>
            <person name="Tobari Y.N."/>
            <person name="Tomimura Y."/>
            <person name="Tsolas J.M."/>
            <person name="Valente V.L."/>
            <person name="Venter E."/>
            <person name="Venter J.C."/>
            <person name="Vicario S."/>
            <person name="Vieira F.G."/>
            <person name="Vilella A.J."/>
            <person name="Villasante A."/>
            <person name="Walenz B."/>
            <person name="Wang J."/>
            <person name="Wasserman M."/>
            <person name="Watts T."/>
            <person name="Wilson D."/>
            <person name="Wilson R.K."/>
            <person name="Wing R.A."/>
            <person name="Wolfner M.F."/>
            <person name="Wong A."/>
            <person name="Wong G.K."/>
            <person name="Wu C.I."/>
            <person name="Wu G."/>
            <person name="Yamamoto D."/>
            <person name="Yang H.P."/>
            <person name="Yang S.P."/>
            <person name="Yorke J.A."/>
            <person name="Yoshida K."/>
            <person name="Zdobnov E."/>
            <person name="Zhang P."/>
            <person name="Zhang Y."/>
            <person name="Zimin A.V."/>
            <person name="Baldwin J."/>
            <person name="Abdouelleil A."/>
            <person name="Abdulkadir J."/>
            <person name="Abebe A."/>
            <person name="Abera B."/>
            <person name="Abreu J."/>
            <person name="Acer S.C."/>
            <person name="Aftuck L."/>
            <person name="Alexander A."/>
            <person name="An P."/>
            <person name="Anderson E."/>
            <person name="Anderson S."/>
            <person name="Arachi H."/>
            <person name="Azer M."/>
            <person name="Bachantsang P."/>
            <person name="Barry A."/>
            <person name="Bayul T."/>
            <person name="Berlin A."/>
            <person name="Bessette D."/>
            <person name="Bloom T."/>
            <person name="Blye J."/>
            <person name="Boguslavskiy L."/>
            <person name="Bonnet C."/>
            <person name="Boukhgalter B."/>
            <person name="Bourzgui I."/>
            <person name="Brown A."/>
            <person name="Cahill P."/>
            <person name="Channer S."/>
            <person name="Cheshatsang Y."/>
            <person name="Chuda L."/>
            <person name="Citroen M."/>
            <person name="Collymore A."/>
            <person name="Cooke P."/>
            <person name="Costello M."/>
            <person name="D'Aco K."/>
            <person name="Daza R."/>
            <person name="De Haan G."/>
            <person name="DeGray S."/>
            <person name="DeMaso C."/>
            <person name="Dhargay N."/>
            <person name="Dooley K."/>
            <person name="Dooley E."/>
            <person name="Doricent M."/>
            <person name="Dorje P."/>
            <person name="Dorjee K."/>
            <person name="Dupes A."/>
            <person name="Elong R."/>
            <person name="Falk J."/>
            <person name="Farina A."/>
            <person name="Faro S."/>
            <person name="Ferguson D."/>
            <person name="Fisher S."/>
            <person name="Foley C.D."/>
            <person name="Franke A."/>
            <person name="Friedrich D."/>
            <person name="Gadbois L."/>
            <person name="Gearin G."/>
            <person name="Gearin C.R."/>
            <person name="Giannoukos G."/>
            <person name="Goode T."/>
            <person name="Graham J."/>
            <person name="Grandbois E."/>
            <person name="Grewal S."/>
            <person name="Gyaltsen K."/>
            <person name="Hafez N."/>
            <person name="Hagos B."/>
            <person name="Hall J."/>
            <person name="Henson C."/>
            <person name="Hollinger A."/>
            <person name="Honan T."/>
            <person name="Huard M.D."/>
            <person name="Hughes L."/>
            <person name="Hurhula B."/>
            <person name="Husby M.E."/>
            <person name="Kamat A."/>
            <person name="Kanga B."/>
            <person name="Kashin S."/>
            <person name="Khazanovich D."/>
            <person name="Kisner P."/>
            <person name="Lance K."/>
            <person name="Lara M."/>
            <person name="Lee W."/>
            <person name="Lennon N."/>
            <person name="Letendre F."/>
            <person name="LeVine R."/>
            <person name="Lipovsky A."/>
            <person name="Liu X."/>
            <person name="Liu J."/>
            <person name="Liu S."/>
            <person name="Lokyitsang T."/>
            <person name="Lokyitsang Y."/>
            <person name="Lubonja R."/>
            <person name="Lui A."/>
            <person name="MacDonald P."/>
            <person name="Magnisalis V."/>
            <person name="Maru K."/>
            <person name="Matthews C."/>
            <person name="McCusker W."/>
            <person name="McDonough S."/>
            <person name="Mehta T."/>
            <person name="Meldrim J."/>
            <person name="Meneus L."/>
            <person name="Mihai O."/>
            <person name="Mihalev A."/>
            <person name="Mihova T."/>
            <person name="Mittelman R."/>
            <person name="Mlenga V."/>
            <person name="Montmayeur A."/>
            <person name="Mulrain L."/>
            <person name="Navidi A."/>
            <person name="Naylor J."/>
            <person name="Negash T."/>
            <person name="Nguyen T."/>
            <person name="Nguyen N."/>
            <person name="Nicol R."/>
            <person name="Norbu C."/>
            <person name="Norbu N."/>
            <person name="Novod N."/>
            <person name="O'Neill B."/>
            <person name="Osman S."/>
            <person name="Markiewicz E."/>
            <person name="Oyono O.L."/>
            <person name="Patti C."/>
            <person name="Phunkhang P."/>
            <person name="Pierre F."/>
            <person name="Priest M."/>
            <person name="Raghuraman S."/>
            <person name="Rege F."/>
            <person name="Reyes R."/>
            <person name="Rise C."/>
            <person name="Rogov P."/>
            <person name="Ross K."/>
            <person name="Ryan E."/>
            <person name="Settipalli S."/>
            <person name="Shea T."/>
            <person name="Sherpa N."/>
            <person name="Shi L."/>
            <person name="Shih D."/>
            <person name="Sparrow T."/>
            <person name="Spaulding J."/>
            <person name="Stalker J."/>
            <person name="Stange-Thomann N."/>
            <person name="Stavropoulos S."/>
            <person name="Stone C."/>
            <person name="Strader C."/>
            <person name="Tesfaye S."/>
            <person name="Thomson T."/>
            <person name="Thoulutsang Y."/>
            <person name="Thoulutsang D."/>
            <person name="Topham K."/>
            <person name="Topping I."/>
            <person name="Tsamla T."/>
            <person name="Vassiliev H."/>
            <person name="Vo A."/>
            <person name="Wangchuk T."/>
            <person name="Wangdi T."/>
            <person name="Weiand M."/>
            <person name="Wilkinson J."/>
            <person name="Wilson A."/>
            <person name="Yadav S."/>
            <person name="Young G."/>
            <person name="Yu Q."/>
            <person name="Zembek L."/>
            <person name="Zhong D."/>
            <person name="Zimmer A."/>
            <person name="Zwirko Z."/>
            <person name="Jaffe D.B."/>
            <person name="Alvarez P."/>
            <person name="Brockman W."/>
            <person name="Butler J."/>
            <person name="Chin C."/>
            <person name="Gnerre S."/>
            <person name="Grabherr M."/>
            <person name="Kleber M."/>
            <person name="Mauceli E."/>
            <person name="MacCallum I."/>
        </authorList>
    </citation>
    <scope>NUCLEOTIDE SEQUENCE [LARGE SCALE GENOMIC DNA]</scope>
    <source>
        <strain evidence="12">white501</strain>
    </source>
</reference>
<dbReference type="PANTHER" id="PTHR46349">
    <property type="entry name" value="CINGULIN-LIKE PROTEIN 1-RELATED"/>
    <property type="match status" value="1"/>
</dbReference>
<accession>B4NS10</accession>
<feature type="domain" description="Myosin tail" evidence="10">
    <location>
        <begin position="43"/>
        <end position="112"/>
    </location>
</feature>
<evidence type="ECO:0000256" key="3">
    <source>
        <dbReference type="ARBA" id="ARBA00022433"/>
    </source>
</evidence>
<keyword evidence="4" id="KW-0963">Cytoplasm</keyword>
<evidence type="ECO:0000313" key="12">
    <source>
        <dbReference type="Proteomes" id="UP000000304"/>
    </source>
</evidence>
<keyword evidence="12" id="KW-1185">Reference proteome</keyword>
<evidence type="ECO:0000256" key="9">
    <source>
        <dbReference type="SAM" id="Coils"/>
    </source>
</evidence>
<evidence type="ECO:0000256" key="1">
    <source>
        <dbReference type="ARBA" id="ARBA00004657"/>
    </source>
</evidence>
<dbReference type="Proteomes" id="UP000000304">
    <property type="component" value="Unassembled WGS sequence"/>
</dbReference>
<comment type="subcellular location">
    <subcellularLocation>
        <location evidence="1">Cytoplasm</location>
        <location evidence="1">Myofibril</location>
    </subcellularLocation>
</comment>
<keyword evidence="8" id="KW-0514">Muscle protein</keyword>
<dbReference type="PANTHER" id="PTHR46349:SF7">
    <property type="entry name" value="MYOSIN TAIL DOMAIN-CONTAINING PROTEIN"/>
    <property type="match status" value="1"/>
</dbReference>
<evidence type="ECO:0000256" key="8">
    <source>
        <dbReference type="ARBA" id="ARBA00023179"/>
    </source>
</evidence>
<dbReference type="Pfam" id="PF01576">
    <property type="entry name" value="Myosin_tail_1"/>
    <property type="match status" value="1"/>
</dbReference>
<comment type="similarity">
    <text evidence="2">Belongs to the paramyosin family.</text>
</comment>